<dbReference type="AlphaFoldDB" id="A0A2T5U313"/>
<dbReference type="InterPro" id="IPR036388">
    <property type="entry name" value="WH-like_DNA-bd_sf"/>
</dbReference>
<dbReference type="GO" id="GO:0003677">
    <property type="term" value="F:DNA binding"/>
    <property type="evidence" value="ECO:0007669"/>
    <property type="project" value="UniProtKB-KW"/>
</dbReference>
<dbReference type="InterPro" id="IPR036390">
    <property type="entry name" value="WH_DNA-bd_sf"/>
</dbReference>
<dbReference type="RefSeq" id="WP_107954691.1">
    <property type="nucleotide sequence ID" value="NZ_QAYE01000006.1"/>
</dbReference>
<sequence length="133" mass="14909">MTYALAVTPINIAKRSASFAVPDTVLVDMARRLYELRKVRDAMLGDALFSEPAWDILLDLFISEHEQRRLSVSAVCIGARAPSATALRYLTMLQDADLVERIRDARDGRRSHVQLTALGRLRMTNLLGRLIDA</sequence>
<gene>
    <name evidence="1" type="ORF">C8J25_106151</name>
</gene>
<comment type="caution">
    <text evidence="1">The sequence shown here is derived from an EMBL/GenBank/DDBJ whole genome shotgun (WGS) entry which is preliminary data.</text>
</comment>
<evidence type="ECO:0000313" key="2">
    <source>
        <dbReference type="Proteomes" id="UP000244013"/>
    </source>
</evidence>
<dbReference type="Proteomes" id="UP000244013">
    <property type="component" value="Unassembled WGS sequence"/>
</dbReference>
<evidence type="ECO:0000313" key="1">
    <source>
        <dbReference type="EMBL" id="PTW45899.1"/>
    </source>
</evidence>
<reference evidence="1 2" key="1">
    <citation type="submission" date="2018-04" db="EMBL/GenBank/DDBJ databases">
        <title>Genomic Encyclopedia of Type Strains, Phase III (KMG-III): the genomes of soil and plant-associated and newly described type strains.</title>
        <authorList>
            <person name="Whitman W."/>
        </authorList>
    </citation>
    <scope>NUCLEOTIDE SEQUENCE [LARGE SCALE GENOMIC DNA]</scope>
    <source>
        <strain evidence="1 2">MA-olki</strain>
    </source>
</reference>
<dbReference type="Gene3D" id="1.10.10.10">
    <property type="entry name" value="Winged helix-like DNA-binding domain superfamily/Winged helix DNA-binding domain"/>
    <property type="match status" value="1"/>
</dbReference>
<organism evidence="1 2">
    <name type="scientific">Sphingomonas faeni</name>
    <dbReference type="NCBI Taxonomy" id="185950"/>
    <lineage>
        <taxon>Bacteria</taxon>
        <taxon>Pseudomonadati</taxon>
        <taxon>Pseudomonadota</taxon>
        <taxon>Alphaproteobacteria</taxon>
        <taxon>Sphingomonadales</taxon>
        <taxon>Sphingomonadaceae</taxon>
        <taxon>Sphingomonas</taxon>
    </lineage>
</organism>
<dbReference type="GeneID" id="91006492"/>
<dbReference type="SUPFAM" id="SSF46785">
    <property type="entry name" value="Winged helix' DNA-binding domain"/>
    <property type="match status" value="1"/>
</dbReference>
<proteinExistence type="predicted"/>
<name>A0A2T5U313_9SPHN</name>
<keyword evidence="1" id="KW-0238">DNA-binding</keyword>
<dbReference type="OrthoDB" id="7594920at2"/>
<accession>A0A2T5U313</accession>
<dbReference type="EMBL" id="QAYE01000006">
    <property type="protein sequence ID" value="PTW45899.1"/>
    <property type="molecule type" value="Genomic_DNA"/>
</dbReference>
<protein>
    <submittedName>
        <fullName evidence="1">Winged helix DNA-binding protein</fullName>
    </submittedName>
</protein>